<dbReference type="Gene3D" id="2.40.50.140">
    <property type="entry name" value="Nucleic acid-binding proteins"/>
    <property type="match status" value="1"/>
</dbReference>
<dbReference type="InterPro" id="IPR001679">
    <property type="entry name" value="DNA_ligase"/>
</dbReference>
<dbReference type="NCBIfam" id="NF005932">
    <property type="entry name" value="PRK07956.1"/>
    <property type="match status" value="1"/>
</dbReference>
<dbReference type="GO" id="GO:0003911">
    <property type="term" value="F:DNA ligase (NAD+) activity"/>
    <property type="evidence" value="ECO:0007669"/>
    <property type="project" value="UniProtKB-UniRule"/>
</dbReference>
<feature type="binding site" evidence="15">
    <location>
        <position position="133"/>
    </location>
    <ligand>
        <name>NAD(+)</name>
        <dbReference type="ChEBI" id="CHEBI:57540"/>
    </ligand>
</feature>
<dbReference type="STRING" id="1577792.QX51_04415"/>
<dbReference type="SUPFAM" id="SSF50249">
    <property type="entry name" value="Nucleic acid-binding proteins"/>
    <property type="match status" value="1"/>
</dbReference>
<dbReference type="RefSeq" id="WP_039678702.1">
    <property type="nucleotide sequence ID" value="NZ_JAWGXO010000021.1"/>
</dbReference>
<comment type="catalytic activity">
    <reaction evidence="13 15 16">
        <text>NAD(+) + (deoxyribonucleotide)n-3'-hydroxyl + 5'-phospho-(deoxyribonucleotide)m = (deoxyribonucleotide)n+m + AMP + beta-nicotinamide D-nucleotide.</text>
        <dbReference type="EC" id="6.5.1.2"/>
    </reaction>
</comment>
<dbReference type="CDD" id="cd00114">
    <property type="entry name" value="LIGANc"/>
    <property type="match status" value="1"/>
</dbReference>
<dbReference type="PROSITE" id="PS01056">
    <property type="entry name" value="DNA_LIGASE_N2"/>
    <property type="match status" value="1"/>
</dbReference>
<dbReference type="InterPro" id="IPR004149">
    <property type="entry name" value="Znf_DNAligase_C4"/>
</dbReference>
<keyword evidence="9 15" id="KW-0460">Magnesium</keyword>
<dbReference type="OrthoDB" id="9759736at2"/>
<dbReference type="Pfam" id="PF00533">
    <property type="entry name" value="BRCT"/>
    <property type="match status" value="1"/>
</dbReference>
<dbReference type="GO" id="GO:0005829">
    <property type="term" value="C:cytosol"/>
    <property type="evidence" value="ECO:0007669"/>
    <property type="project" value="TreeGrafter"/>
</dbReference>
<dbReference type="Pfam" id="PF12826">
    <property type="entry name" value="HHH_2"/>
    <property type="match status" value="1"/>
</dbReference>
<keyword evidence="7 15" id="KW-0227">DNA damage</keyword>
<feature type="binding site" evidence="15">
    <location>
        <position position="404"/>
    </location>
    <ligand>
        <name>Zn(2+)</name>
        <dbReference type="ChEBI" id="CHEBI:29105"/>
    </ligand>
</feature>
<dbReference type="InterPro" id="IPR013840">
    <property type="entry name" value="DNAligase_N"/>
</dbReference>
<dbReference type="InterPro" id="IPR010994">
    <property type="entry name" value="RuvA_2-like"/>
</dbReference>
<dbReference type="SUPFAM" id="SSF56091">
    <property type="entry name" value="DNA ligase/mRNA capping enzyme, catalytic domain"/>
    <property type="match status" value="1"/>
</dbReference>
<dbReference type="PIRSF" id="PIRSF001604">
    <property type="entry name" value="LigA"/>
    <property type="match status" value="1"/>
</dbReference>
<dbReference type="SMART" id="SM00278">
    <property type="entry name" value="HhH1"/>
    <property type="match status" value="3"/>
</dbReference>
<feature type="binding site" evidence="15">
    <location>
        <position position="419"/>
    </location>
    <ligand>
        <name>Zn(2+)</name>
        <dbReference type="ChEBI" id="CHEBI:29105"/>
    </ligand>
</feature>
<comment type="caution">
    <text evidence="18">The sequence shown here is derived from an EMBL/GenBank/DDBJ whole genome shotgun (WGS) entry which is preliminary data.</text>
</comment>
<feature type="binding site" evidence="15">
    <location>
        <position position="401"/>
    </location>
    <ligand>
        <name>Zn(2+)</name>
        <dbReference type="ChEBI" id="CHEBI:29105"/>
    </ligand>
</feature>
<dbReference type="HAMAP" id="MF_01588">
    <property type="entry name" value="DNA_ligase_A"/>
    <property type="match status" value="1"/>
</dbReference>
<feature type="domain" description="BRCT" evidence="17">
    <location>
        <begin position="584"/>
        <end position="673"/>
    </location>
</feature>
<dbReference type="Gene3D" id="1.10.287.610">
    <property type="entry name" value="Helix hairpin bin"/>
    <property type="match status" value="1"/>
</dbReference>
<dbReference type="EMBL" id="JWHR01000047">
    <property type="protein sequence ID" value="KHS58181.1"/>
    <property type="molecule type" value="Genomic_DNA"/>
</dbReference>
<evidence type="ECO:0000256" key="11">
    <source>
        <dbReference type="ARBA" id="ARBA00023204"/>
    </source>
</evidence>
<feature type="binding site" evidence="15">
    <location>
        <position position="110"/>
    </location>
    <ligand>
        <name>NAD(+)</name>
        <dbReference type="ChEBI" id="CHEBI:57540"/>
    </ligand>
</feature>
<dbReference type="PANTHER" id="PTHR23389:SF9">
    <property type="entry name" value="DNA LIGASE"/>
    <property type="match status" value="1"/>
</dbReference>
<dbReference type="Pfam" id="PF14520">
    <property type="entry name" value="HHH_5"/>
    <property type="match status" value="1"/>
</dbReference>
<reference evidence="18 19" key="1">
    <citation type="submission" date="2014-12" db="EMBL/GenBank/DDBJ databases">
        <title>Draft genome sequence of Terrisporobacter sp. 08-306576, isolated from the blood culture of a bacteremia patient.</title>
        <authorList>
            <person name="Lund L.C."/>
            <person name="Sydenham T.V."/>
            <person name="Hogh S.V."/>
            <person name="Skov M.N."/>
            <person name="Kemp M."/>
            <person name="Justesen U.S."/>
        </authorList>
    </citation>
    <scope>NUCLEOTIDE SEQUENCE [LARGE SCALE GENOMIC DNA]</scope>
    <source>
        <strain evidence="18 19">08-306576</strain>
    </source>
</reference>
<dbReference type="CDD" id="cd17748">
    <property type="entry name" value="BRCT_DNA_ligase_like"/>
    <property type="match status" value="1"/>
</dbReference>
<evidence type="ECO:0000313" key="19">
    <source>
        <dbReference type="Proteomes" id="UP000031189"/>
    </source>
</evidence>
<dbReference type="PROSITE" id="PS50172">
    <property type="entry name" value="BRCT"/>
    <property type="match status" value="1"/>
</dbReference>
<dbReference type="GO" id="GO:0006260">
    <property type="term" value="P:DNA replication"/>
    <property type="evidence" value="ECO:0007669"/>
    <property type="project" value="UniProtKB-KW"/>
</dbReference>
<evidence type="ECO:0000313" key="18">
    <source>
        <dbReference type="EMBL" id="KHS58181.1"/>
    </source>
</evidence>
<comment type="cofactor">
    <cofactor evidence="15">
        <name>Mg(2+)</name>
        <dbReference type="ChEBI" id="CHEBI:18420"/>
    </cofactor>
    <cofactor evidence="15">
        <name>Mn(2+)</name>
        <dbReference type="ChEBI" id="CHEBI:29035"/>
    </cofactor>
</comment>
<dbReference type="PROSITE" id="PS01055">
    <property type="entry name" value="DNA_LIGASE_N1"/>
    <property type="match status" value="1"/>
</dbReference>
<evidence type="ECO:0000256" key="12">
    <source>
        <dbReference type="ARBA" id="ARBA00023211"/>
    </source>
</evidence>
<dbReference type="GO" id="GO:0046872">
    <property type="term" value="F:metal ion binding"/>
    <property type="evidence" value="ECO:0007669"/>
    <property type="project" value="UniProtKB-KW"/>
</dbReference>
<evidence type="ECO:0000256" key="6">
    <source>
        <dbReference type="ARBA" id="ARBA00022723"/>
    </source>
</evidence>
<dbReference type="FunFam" id="1.10.150.20:FF:000006">
    <property type="entry name" value="DNA ligase"/>
    <property type="match status" value="1"/>
</dbReference>
<dbReference type="SMART" id="SM00292">
    <property type="entry name" value="BRCT"/>
    <property type="match status" value="1"/>
</dbReference>
<dbReference type="Gene3D" id="6.20.10.30">
    <property type="match status" value="1"/>
</dbReference>
<accession>A0A0B3VN26</accession>
<evidence type="ECO:0000256" key="10">
    <source>
        <dbReference type="ARBA" id="ARBA00023027"/>
    </source>
</evidence>
<dbReference type="InterPro" id="IPR013839">
    <property type="entry name" value="DNAligase_adenylation"/>
</dbReference>
<name>A0A0B3VN26_9FIRM</name>
<dbReference type="Gene3D" id="1.10.150.20">
    <property type="entry name" value="5' to 3' exonuclease, C-terminal subdomain"/>
    <property type="match status" value="2"/>
</dbReference>
<dbReference type="InterPro" id="IPR018239">
    <property type="entry name" value="DNA_ligase_AS"/>
</dbReference>
<dbReference type="InterPro" id="IPR041663">
    <property type="entry name" value="DisA/LigA_HHH"/>
</dbReference>
<evidence type="ECO:0000256" key="7">
    <source>
        <dbReference type="ARBA" id="ARBA00022763"/>
    </source>
</evidence>
<keyword evidence="11 15" id="KW-0234">DNA repair</keyword>
<dbReference type="EC" id="6.5.1.2" evidence="2 15"/>
<keyword evidence="6 15" id="KW-0479">Metal-binding</keyword>
<dbReference type="GO" id="GO:0006281">
    <property type="term" value="P:DNA repair"/>
    <property type="evidence" value="ECO:0007669"/>
    <property type="project" value="UniProtKB-KW"/>
</dbReference>
<dbReference type="Pfam" id="PF03120">
    <property type="entry name" value="OB_DNA_ligase"/>
    <property type="match status" value="1"/>
</dbReference>
<keyword evidence="8 15" id="KW-0862">Zinc</keyword>
<keyword evidence="4 15" id="KW-0436">Ligase</keyword>
<comment type="function">
    <text evidence="1 15">DNA ligase that catalyzes the formation of phosphodiester linkages between 5'-phosphoryl and 3'-hydroxyl groups in double-stranded DNA using NAD as a coenzyme and as the energy source for the reaction. It is essential for DNA replication and repair of damaged DNA.</text>
</comment>
<comment type="similarity">
    <text evidence="14 15">Belongs to the NAD-dependent DNA ligase family. LigA subfamily.</text>
</comment>
<dbReference type="SMART" id="SM00532">
    <property type="entry name" value="LIGANc"/>
    <property type="match status" value="1"/>
</dbReference>
<keyword evidence="5 15" id="KW-0235">DNA replication</keyword>
<keyword evidence="19" id="KW-1185">Reference proteome</keyword>
<feature type="binding site" evidence="15">
    <location>
        <position position="167"/>
    </location>
    <ligand>
        <name>NAD(+)</name>
        <dbReference type="ChEBI" id="CHEBI:57540"/>
    </ligand>
</feature>
<dbReference type="InterPro" id="IPR036420">
    <property type="entry name" value="BRCT_dom_sf"/>
</dbReference>
<feature type="binding site" evidence="15">
    <location>
        <begin position="31"/>
        <end position="35"/>
    </location>
    <ligand>
        <name>NAD(+)</name>
        <dbReference type="ChEBI" id="CHEBI:57540"/>
    </ligand>
</feature>
<evidence type="ECO:0000256" key="9">
    <source>
        <dbReference type="ARBA" id="ARBA00022842"/>
    </source>
</evidence>
<protein>
    <recommendedName>
        <fullName evidence="3 15">DNA ligase</fullName>
        <ecNumber evidence="2 15">6.5.1.2</ecNumber>
    </recommendedName>
    <alternativeName>
        <fullName evidence="15">Polydeoxyribonucleotide synthase [NAD(+)]</fullName>
    </alternativeName>
</protein>
<keyword evidence="12 15" id="KW-0464">Manganese</keyword>
<dbReference type="InterPro" id="IPR012340">
    <property type="entry name" value="NA-bd_OB-fold"/>
</dbReference>
<feature type="binding site" evidence="15">
    <location>
        <position position="424"/>
    </location>
    <ligand>
        <name>Zn(2+)</name>
        <dbReference type="ChEBI" id="CHEBI:29105"/>
    </ligand>
</feature>
<dbReference type="FunFam" id="3.30.470.30:FF:000001">
    <property type="entry name" value="DNA ligase"/>
    <property type="match status" value="1"/>
</dbReference>
<dbReference type="Pfam" id="PF01653">
    <property type="entry name" value="DNA_ligase_aden"/>
    <property type="match status" value="1"/>
</dbReference>
<sequence>MEAEKRIKELIDLINYHNERYYNDDAPEIEDFEYDNLMKELIKLEEENPSLKRIDSPSNRVGGKALDKFDQITHKIPMLSLSNAYSATDLRDFDRRVRDAVSGEVEYVIEFKIDGLSVSLTYNNGQFEKGATRGDGVVGEDITKNLMTVKTIPLKVDYEDELIVRGEVYISKDNFEKINKQQEELDQPLYANPRNLAAGSLRQLDPKLTAKRPLDIFIFNLEHLENDNCKTHSESLELLSKLGFTVSPDYKVFNNIEDIIKYIEYWTEHREELKYGIDGMVIKVNNFDQREQMGFTAKSPRWAIAYKFPAERKTTKLLDIIIEVGRTGNITPTALLEPVRLAGTTVSRATLHNEDNIKEKDIRIGDMVVVQKAGDIIPQVVEVDKDARTGEESIFEMPHKCPVCGEPTVRLDGEAAVKCINMSCPAQIRRGIIHFVSRDAMNIDGLGESIITLLLEQKLIADVSDLYYLKKEDIVNLERMGEKSATNLINALEKSKSNDLYRLINGLGIKHIGVKGAKIIANEFKDLDVIMNLNVNQLINLEEFGETMADSVVEFFKEEKNISVIEKLKNAGVNTKIIDNDNEDIIKIFDKMKIVLTGTLPTLKRNDAKDIIEKLGGKATSSVSKSTSFVLAGEEAGSKLTKANELGVKVIDEETFLNLSKLSSQEEVLESLK</sequence>
<dbReference type="GO" id="GO:0003677">
    <property type="term" value="F:DNA binding"/>
    <property type="evidence" value="ECO:0007669"/>
    <property type="project" value="InterPro"/>
</dbReference>
<feature type="binding site" evidence="15">
    <location>
        <position position="283"/>
    </location>
    <ligand>
        <name>NAD(+)</name>
        <dbReference type="ChEBI" id="CHEBI:57540"/>
    </ligand>
</feature>
<dbReference type="SUPFAM" id="SSF52113">
    <property type="entry name" value="BRCT domain"/>
    <property type="match status" value="1"/>
</dbReference>
<dbReference type="InterPro" id="IPR003583">
    <property type="entry name" value="Hlx-hairpin-Hlx_DNA-bd_motif"/>
</dbReference>
<evidence type="ECO:0000256" key="15">
    <source>
        <dbReference type="HAMAP-Rule" id="MF_01588"/>
    </source>
</evidence>
<dbReference type="InterPro" id="IPR033136">
    <property type="entry name" value="DNA_ligase_CS"/>
</dbReference>
<evidence type="ECO:0000256" key="14">
    <source>
        <dbReference type="ARBA" id="ARBA00060881"/>
    </source>
</evidence>
<evidence type="ECO:0000256" key="13">
    <source>
        <dbReference type="ARBA" id="ARBA00034005"/>
    </source>
</evidence>
<dbReference type="Gene3D" id="3.40.50.10190">
    <property type="entry name" value="BRCT domain"/>
    <property type="match status" value="1"/>
</dbReference>
<feature type="binding site" evidence="15">
    <location>
        <begin position="80"/>
        <end position="81"/>
    </location>
    <ligand>
        <name>NAD(+)</name>
        <dbReference type="ChEBI" id="CHEBI:57540"/>
    </ligand>
</feature>
<gene>
    <name evidence="15 18" type="primary">ligA</name>
    <name evidence="18" type="ORF">QX51_04415</name>
</gene>
<feature type="binding site" evidence="15">
    <location>
        <position position="307"/>
    </location>
    <ligand>
        <name>NAD(+)</name>
        <dbReference type="ChEBI" id="CHEBI:57540"/>
    </ligand>
</feature>
<evidence type="ECO:0000256" key="8">
    <source>
        <dbReference type="ARBA" id="ARBA00022833"/>
    </source>
</evidence>
<dbReference type="PANTHER" id="PTHR23389">
    <property type="entry name" value="CHROMOSOME TRANSMISSION FIDELITY FACTOR 18"/>
    <property type="match status" value="1"/>
</dbReference>
<dbReference type="InterPro" id="IPR001357">
    <property type="entry name" value="BRCT_dom"/>
</dbReference>
<dbReference type="Proteomes" id="UP000031189">
    <property type="component" value="Unassembled WGS sequence"/>
</dbReference>
<keyword evidence="10 15" id="KW-0520">NAD</keyword>
<evidence type="ECO:0000256" key="3">
    <source>
        <dbReference type="ARBA" id="ARBA00013308"/>
    </source>
</evidence>
<evidence type="ECO:0000259" key="17">
    <source>
        <dbReference type="PROSITE" id="PS50172"/>
    </source>
</evidence>
<evidence type="ECO:0000256" key="1">
    <source>
        <dbReference type="ARBA" id="ARBA00004067"/>
    </source>
</evidence>
<proteinExistence type="inferred from homology"/>
<dbReference type="Gene3D" id="3.30.470.30">
    <property type="entry name" value="DNA ligase/mRNA capping enzyme"/>
    <property type="match status" value="1"/>
</dbReference>
<evidence type="ECO:0000256" key="2">
    <source>
        <dbReference type="ARBA" id="ARBA00012722"/>
    </source>
</evidence>
<dbReference type="AlphaFoldDB" id="A0A0B3VN26"/>
<evidence type="ECO:0000256" key="5">
    <source>
        <dbReference type="ARBA" id="ARBA00022705"/>
    </source>
</evidence>
<dbReference type="FunFam" id="1.10.150.20:FF:000007">
    <property type="entry name" value="DNA ligase"/>
    <property type="match status" value="1"/>
</dbReference>
<dbReference type="FunFam" id="2.40.50.140:FF:000012">
    <property type="entry name" value="DNA ligase"/>
    <property type="match status" value="1"/>
</dbReference>
<dbReference type="Pfam" id="PF03119">
    <property type="entry name" value="DNA_ligase_ZBD"/>
    <property type="match status" value="1"/>
</dbReference>
<evidence type="ECO:0000256" key="4">
    <source>
        <dbReference type="ARBA" id="ARBA00022598"/>
    </source>
</evidence>
<dbReference type="SUPFAM" id="SSF47781">
    <property type="entry name" value="RuvA domain 2-like"/>
    <property type="match status" value="1"/>
</dbReference>
<feature type="active site" description="N6-AMP-lysine intermediate" evidence="15">
    <location>
        <position position="112"/>
    </location>
</feature>
<dbReference type="InterPro" id="IPR004150">
    <property type="entry name" value="NAD_DNA_ligase_OB"/>
</dbReference>
<evidence type="ECO:0000256" key="16">
    <source>
        <dbReference type="RuleBase" id="RU000618"/>
    </source>
</evidence>
<dbReference type="NCBIfam" id="TIGR00575">
    <property type="entry name" value="dnlj"/>
    <property type="match status" value="1"/>
</dbReference>
<organism evidence="18 19">
    <name type="scientific">Terrisporobacter othiniensis</name>
    <dbReference type="NCBI Taxonomy" id="1577792"/>
    <lineage>
        <taxon>Bacteria</taxon>
        <taxon>Bacillati</taxon>
        <taxon>Bacillota</taxon>
        <taxon>Clostridia</taxon>
        <taxon>Peptostreptococcales</taxon>
        <taxon>Peptostreptococcaceae</taxon>
        <taxon>Terrisporobacter</taxon>
    </lineage>
</organism>